<dbReference type="PANTHER" id="PTHR35526">
    <property type="entry name" value="ANTI-SIGMA-F FACTOR RSBW-RELATED"/>
    <property type="match status" value="1"/>
</dbReference>
<dbReference type="AlphaFoldDB" id="A0A367EC34"/>
<dbReference type="PANTHER" id="PTHR35526:SF3">
    <property type="entry name" value="ANTI-SIGMA-F FACTOR RSBW"/>
    <property type="match status" value="1"/>
</dbReference>
<dbReference type="Gene3D" id="3.30.565.10">
    <property type="entry name" value="Histidine kinase-like ATPase, C-terminal domain"/>
    <property type="match status" value="1"/>
</dbReference>
<keyword evidence="1" id="KW-0808">Transferase</keyword>
<accession>A0A367EC34</accession>
<proteinExistence type="predicted"/>
<keyword evidence="1" id="KW-0723">Serine/threonine-protein kinase</keyword>
<dbReference type="OrthoDB" id="5184679at2"/>
<keyword evidence="3" id="KW-0547">Nucleotide-binding</keyword>
<name>A0A367EC34_9ACTN</name>
<dbReference type="InterPro" id="IPR003594">
    <property type="entry name" value="HATPase_dom"/>
</dbReference>
<dbReference type="Pfam" id="PF13581">
    <property type="entry name" value="HATPase_c_2"/>
    <property type="match status" value="1"/>
</dbReference>
<sequence length="142" mass="15527">MDQATALQDEEERNLPAAMAQTAYVSSSFEARQLTRDFLTTLVPRPSQETTETFLLVVSELVTNALRYGNGVTDFQLGATCDTLTIDVGDSNSALPRERTPGSLEGGENGGFGWPIIRHLAHDITIRLRRNNGKIIHAGIPM</sequence>
<keyword evidence="3" id="KW-0067">ATP-binding</keyword>
<dbReference type="EMBL" id="QOIM01000041">
    <property type="protein sequence ID" value="RCG15302.1"/>
    <property type="molecule type" value="Genomic_DNA"/>
</dbReference>
<dbReference type="InterPro" id="IPR036890">
    <property type="entry name" value="HATPase_C_sf"/>
</dbReference>
<evidence type="ECO:0000313" key="3">
    <source>
        <dbReference type="EMBL" id="RCG15302.1"/>
    </source>
</evidence>
<comment type="caution">
    <text evidence="3">The sequence shown here is derived from an EMBL/GenBank/DDBJ whole genome shotgun (WGS) entry which is preliminary data.</text>
</comment>
<feature type="domain" description="Histidine kinase/HSP90-like ATPase" evidence="2">
    <location>
        <begin position="35"/>
        <end position="136"/>
    </location>
</feature>
<dbReference type="SUPFAM" id="SSF55874">
    <property type="entry name" value="ATPase domain of HSP90 chaperone/DNA topoisomerase II/histidine kinase"/>
    <property type="match status" value="1"/>
</dbReference>
<evidence type="ECO:0000259" key="2">
    <source>
        <dbReference type="Pfam" id="PF13581"/>
    </source>
</evidence>
<dbReference type="InterPro" id="IPR050267">
    <property type="entry name" value="Anti-sigma-factor_SerPK"/>
</dbReference>
<evidence type="ECO:0000313" key="4">
    <source>
        <dbReference type="Proteomes" id="UP000253507"/>
    </source>
</evidence>
<reference evidence="3 4" key="1">
    <citation type="submission" date="2018-06" db="EMBL/GenBank/DDBJ databases">
        <title>Streptomyces reniochalinae sp. nov. and Streptomyces diacarnus sp. nov. from marine sponges.</title>
        <authorList>
            <person name="Li L."/>
        </authorList>
    </citation>
    <scope>NUCLEOTIDE SEQUENCE [LARGE SCALE GENOMIC DNA]</scope>
    <source>
        <strain evidence="3 4">LHW50302</strain>
    </source>
</reference>
<dbReference type="GO" id="GO:0005524">
    <property type="term" value="F:ATP binding"/>
    <property type="evidence" value="ECO:0007669"/>
    <property type="project" value="UniProtKB-KW"/>
</dbReference>
<dbReference type="Proteomes" id="UP000253507">
    <property type="component" value="Unassembled WGS sequence"/>
</dbReference>
<protein>
    <submittedName>
        <fullName evidence="3">ATP-binding protein</fullName>
    </submittedName>
</protein>
<organism evidence="3 4">
    <name type="scientific">Streptomyces reniochalinae</name>
    <dbReference type="NCBI Taxonomy" id="2250578"/>
    <lineage>
        <taxon>Bacteria</taxon>
        <taxon>Bacillati</taxon>
        <taxon>Actinomycetota</taxon>
        <taxon>Actinomycetes</taxon>
        <taxon>Kitasatosporales</taxon>
        <taxon>Streptomycetaceae</taxon>
        <taxon>Streptomyces</taxon>
    </lineage>
</organism>
<evidence type="ECO:0000256" key="1">
    <source>
        <dbReference type="ARBA" id="ARBA00022527"/>
    </source>
</evidence>
<keyword evidence="4" id="KW-1185">Reference proteome</keyword>
<gene>
    <name evidence="3" type="ORF">DQ392_24235</name>
</gene>
<dbReference type="CDD" id="cd16936">
    <property type="entry name" value="HATPase_RsbW-like"/>
    <property type="match status" value="1"/>
</dbReference>
<dbReference type="RefSeq" id="WP_114017829.1">
    <property type="nucleotide sequence ID" value="NZ_QOIM01000041.1"/>
</dbReference>
<dbReference type="GO" id="GO:0004674">
    <property type="term" value="F:protein serine/threonine kinase activity"/>
    <property type="evidence" value="ECO:0007669"/>
    <property type="project" value="UniProtKB-KW"/>
</dbReference>
<keyword evidence="1" id="KW-0418">Kinase</keyword>